<evidence type="ECO:0000313" key="1">
    <source>
        <dbReference type="EMBL" id="JAD80039.1"/>
    </source>
</evidence>
<sequence length="42" mass="4632">MFSSFTCVDYDFASSALVTLASLWCRIGWLGNECYSDGQCLA</sequence>
<proteinExistence type="predicted"/>
<protein>
    <submittedName>
        <fullName evidence="1">Uncharacterized protein</fullName>
    </submittedName>
</protein>
<reference evidence="1" key="2">
    <citation type="journal article" date="2015" name="Data Brief">
        <title>Shoot transcriptome of the giant reed, Arundo donax.</title>
        <authorList>
            <person name="Barrero R.A."/>
            <person name="Guerrero F.D."/>
            <person name="Moolhuijzen P."/>
            <person name="Goolsby J.A."/>
            <person name="Tidwell J."/>
            <person name="Bellgard S.E."/>
            <person name="Bellgard M.I."/>
        </authorList>
    </citation>
    <scope>NUCLEOTIDE SEQUENCE</scope>
    <source>
        <tissue evidence="1">Shoot tissue taken approximately 20 cm above the soil surface</tissue>
    </source>
</reference>
<accession>A0A0A9CUM2</accession>
<name>A0A0A9CUM2_ARUDO</name>
<reference evidence="1" key="1">
    <citation type="submission" date="2014-09" db="EMBL/GenBank/DDBJ databases">
        <authorList>
            <person name="Magalhaes I.L.F."/>
            <person name="Oliveira U."/>
            <person name="Santos F.R."/>
            <person name="Vidigal T.H.D.A."/>
            <person name="Brescovit A.D."/>
            <person name="Santos A.J."/>
        </authorList>
    </citation>
    <scope>NUCLEOTIDE SEQUENCE</scope>
    <source>
        <tissue evidence="1">Shoot tissue taken approximately 20 cm above the soil surface</tissue>
    </source>
</reference>
<organism evidence="1">
    <name type="scientific">Arundo donax</name>
    <name type="common">Giant reed</name>
    <name type="synonym">Donax arundinaceus</name>
    <dbReference type="NCBI Taxonomy" id="35708"/>
    <lineage>
        <taxon>Eukaryota</taxon>
        <taxon>Viridiplantae</taxon>
        <taxon>Streptophyta</taxon>
        <taxon>Embryophyta</taxon>
        <taxon>Tracheophyta</taxon>
        <taxon>Spermatophyta</taxon>
        <taxon>Magnoliopsida</taxon>
        <taxon>Liliopsida</taxon>
        <taxon>Poales</taxon>
        <taxon>Poaceae</taxon>
        <taxon>PACMAD clade</taxon>
        <taxon>Arundinoideae</taxon>
        <taxon>Arundineae</taxon>
        <taxon>Arundo</taxon>
    </lineage>
</organism>
<dbReference type="EMBL" id="GBRH01217856">
    <property type="protein sequence ID" value="JAD80039.1"/>
    <property type="molecule type" value="Transcribed_RNA"/>
</dbReference>
<dbReference type="AlphaFoldDB" id="A0A0A9CUM2"/>